<comment type="similarity">
    <text evidence="1">Belongs to the Rv1128c/1148c/1588c/1702c/1945/3466 family.</text>
</comment>
<proteinExistence type="inferred from homology"/>
<protein>
    <submittedName>
        <fullName evidence="3">Unannotated protein</fullName>
    </submittedName>
</protein>
<dbReference type="InterPro" id="IPR003870">
    <property type="entry name" value="DUF222"/>
</dbReference>
<dbReference type="InterPro" id="IPR002711">
    <property type="entry name" value="HNH"/>
</dbReference>
<dbReference type="CDD" id="cd00085">
    <property type="entry name" value="HNHc"/>
    <property type="match status" value="1"/>
</dbReference>
<evidence type="ECO:0000259" key="2">
    <source>
        <dbReference type="SMART" id="SM00507"/>
    </source>
</evidence>
<evidence type="ECO:0000313" key="3">
    <source>
        <dbReference type="EMBL" id="CAB4742112.1"/>
    </source>
</evidence>
<dbReference type="InterPro" id="IPR003615">
    <property type="entry name" value="HNH_nuc"/>
</dbReference>
<dbReference type="SMART" id="SM00507">
    <property type="entry name" value="HNHc"/>
    <property type="match status" value="1"/>
</dbReference>
<organism evidence="3">
    <name type="scientific">freshwater metagenome</name>
    <dbReference type="NCBI Taxonomy" id="449393"/>
    <lineage>
        <taxon>unclassified sequences</taxon>
        <taxon>metagenomes</taxon>
        <taxon>ecological metagenomes</taxon>
    </lineage>
</organism>
<dbReference type="GO" id="GO:0008270">
    <property type="term" value="F:zinc ion binding"/>
    <property type="evidence" value="ECO:0007669"/>
    <property type="project" value="InterPro"/>
</dbReference>
<dbReference type="GO" id="GO:0003676">
    <property type="term" value="F:nucleic acid binding"/>
    <property type="evidence" value="ECO:0007669"/>
    <property type="project" value="InterPro"/>
</dbReference>
<accession>A0A6J6T4H9</accession>
<gene>
    <name evidence="3" type="ORF">UFOPK2766_01105</name>
</gene>
<dbReference type="Pfam" id="PF01844">
    <property type="entry name" value="HNH"/>
    <property type="match status" value="1"/>
</dbReference>
<evidence type="ECO:0000256" key="1">
    <source>
        <dbReference type="ARBA" id="ARBA00023450"/>
    </source>
</evidence>
<dbReference type="AlphaFoldDB" id="A0A6J6T4H9"/>
<reference evidence="3" key="1">
    <citation type="submission" date="2020-05" db="EMBL/GenBank/DDBJ databases">
        <authorList>
            <person name="Chiriac C."/>
            <person name="Salcher M."/>
            <person name="Ghai R."/>
            <person name="Kavagutti S V."/>
        </authorList>
    </citation>
    <scope>NUCLEOTIDE SEQUENCE</scope>
</reference>
<dbReference type="EMBL" id="CAEZYU010000045">
    <property type="protein sequence ID" value="CAB4742112.1"/>
    <property type="molecule type" value="Genomic_DNA"/>
</dbReference>
<feature type="domain" description="HNH nuclease" evidence="2">
    <location>
        <begin position="348"/>
        <end position="400"/>
    </location>
</feature>
<sequence length="438" mass="48218">MFGHATSRNETGAALALLDDFRDRVAARTDLLAAAHSMANWDHASFSGDELCLAVTQIEHTRRFLDAASVQVLAELDSRGFTDSEHGMRTGAWLARESGLSNPGAKSRVRTANKLRMHFPKVAEALRNGQISYEHAAAITSAANPRITNQIADISDQILNNITGTTYEKWKQQLGAVAELLDQQGGHRPGDDIADNTLRMHRGLDNTLFINAQLTGIHALSVEHTLNSQADQLFNQHSKDNELSNDLPTPNRKTLLALALSNLAHEHTANNSNTTNTVGHGSGIELAITINNTDTQLDLSKLTDHNNQPLSAELASYITCNPTIYTLLTTNNATTLHLTRTQRLANKAQRTALAHRDGGCVFPGCTNPPHWTDAHHVKHWNNGGTTDLSNLASLCRYHHMVTHRTGWTMSITPDCYFTWMTPTGTTLHSQRHQRQQPP</sequence>
<dbReference type="GO" id="GO:0004519">
    <property type="term" value="F:endonuclease activity"/>
    <property type="evidence" value="ECO:0007669"/>
    <property type="project" value="InterPro"/>
</dbReference>
<name>A0A6J6T4H9_9ZZZZ</name>
<dbReference type="Gene3D" id="1.10.30.50">
    <property type="match status" value="1"/>
</dbReference>
<dbReference type="Pfam" id="PF02720">
    <property type="entry name" value="DUF222"/>
    <property type="match status" value="1"/>
</dbReference>